<gene>
    <name evidence="1" type="ORF">LCGC14_2655200</name>
</gene>
<organism evidence="1">
    <name type="scientific">marine sediment metagenome</name>
    <dbReference type="NCBI Taxonomy" id="412755"/>
    <lineage>
        <taxon>unclassified sequences</taxon>
        <taxon>metagenomes</taxon>
        <taxon>ecological metagenomes</taxon>
    </lineage>
</organism>
<accession>A0A0F9C3Y6</accession>
<dbReference type="EMBL" id="LAZR01046159">
    <property type="protein sequence ID" value="KKK97189.1"/>
    <property type="molecule type" value="Genomic_DNA"/>
</dbReference>
<dbReference type="AlphaFoldDB" id="A0A0F9C3Y6"/>
<protein>
    <submittedName>
        <fullName evidence="1">Uncharacterized protein</fullName>
    </submittedName>
</protein>
<reference evidence="1" key="1">
    <citation type="journal article" date="2015" name="Nature">
        <title>Complex archaea that bridge the gap between prokaryotes and eukaryotes.</title>
        <authorList>
            <person name="Spang A."/>
            <person name="Saw J.H."/>
            <person name="Jorgensen S.L."/>
            <person name="Zaremba-Niedzwiedzka K."/>
            <person name="Martijn J."/>
            <person name="Lind A.E."/>
            <person name="van Eijk R."/>
            <person name="Schleper C."/>
            <person name="Guy L."/>
            <person name="Ettema T.J."/>
        </authorList>
    </citation>
    <scope>NUCLEOTIDE SEQUENCE</scope>
</reference>
<evidence type="ECO:0000313" key="1">
    <source>
        <dbReference type="EMBL" id="KKK97189.1"/>
    </source>
</evidence>
<comment type="caution">
    <text evidence="1">The sequence shown here is derived from an EMBL/GenBank/DDBJ whole genome shotgun (WGS) entry which is preliminary data.</text>
</comment>
<feature type="non-terminal residue" evidence="1">
    <location>
        <position position="99"/>
    </location>
</feature>
<name>A0A0F9C3Y6_9ZZZZ</name>
<proteinExistence type="predicted"/>
<sequence>MGGTKKESKDKIINLSLLKKVCLEIADVYAKYNLNPHDRGLVIREMHRFSALEEKEIEKKVKVPTDSGIRVIDFRGKGKKKYYTERIIDIFFNDNKELK</sequence>